<proteinExistence type="predicted"/>
<gene>
    <name evidence="1" type="ORF">Thiowin_04116</name>
</gene>
<protein>
    <recommendedName>
        <fullName evidence="3">Peptidylprolyl isomerase</fullName>
    </recommendedName>
</protein>
<evidence type="ECO:0008006" key="3">
    <source>
        <dbReference type="Google" id="ProtNLM"/>
    </source>
</evidence>
<sequence>MIIHYRVKLQNSGDSILNSFRAAPNAPTPPQIG</sequence>
<dbReference type="Proteomes" id="UP001432180">
    <property type="component" value="Chromosome"/>
</dbReference>
<name>A0ABZ0SES9_9GAMM</name>
<evidence type="ECO:0000313" key="1">
    <source>
        <dbReference type="EMBL" id="WPL19012.1"/>
    </source>
</evidence>
<reference evidence="1 2" key="1">
    <citation type="journal article" date="2023" name="Microorganisms">
        <title>Thiorhodovibrio frisius and Trv. litoralis spp. nov., Two Novel Members from a Clade of Fastidious Purple Sulfur Bacteria That Exhibit Unique Red-Shifted Light-Harvesting Capabilities.</title>
        <authorList>
            <person name="Methner A."/>
            <person name="Kuzyk S.B."/>
            <person name="Petersen J."/>
            <person name="Bauer S."/>
            <person name="Brinkmann H."/>
            <person name="Sichau K."/>
            <person name="Wanner G."/>
            <person name="Wolf J."/>
            <person name="Neumann-Schaal M."/>
            <person name="Henke P."/>
            <person name="Tank M."/>
            <person name="Sproer C."/>
            <person name="Bunk B."/>
            <person name="Overmann J."/>
        </authorList>
    </citation>
    <scope>NUCLEOTIDE SEQUENCE [LARGE SCALE GENOMIC DNA]</scope>
    <source>
        <strain evidence="1 2">DSM 6702</strain>
    </source>
</reference>
<keyword evidence="2" id="KW-1185">Reference proteome</keyword>
<evidence type="ECO:0000313" key="2">
    <source>
        <dbReference type="Proteomes" id="UP001432180"/>
    </source>
</evidence>
<dbReference type="EMBL" id="CP121472">
    <property type="protein sequence ID" value="WPL19012.1"/>
    <property type="molecule type" value="Genomic_DNA"/>
</dbReference>
<accession>A0ABZ0SES9</accession>
<organism evidence="1 2">
    <name type="scientific">Thiorhodovibrio winogradskyi</name>
    <dbReference type="NCBI Taxonomy" id="77007"/>
    <lineage>
        <taxon>Bacteria</taxon>
        <taxon>Pseudomonadati</taxon>
        <taxon>Pseudomonadota</taxon>
        <taxon>Gammaproteobacteria</taxon>
        <taxon>Chromatiales</taxon>
        <taxon>Chromatiaceae</taxon>
        <taxon>Thiorhodovibrio</taxon>
    </lineage>
</organism>